<feature type="signal peptide" evidence="1">
    <location>
        <begin position="1"/>
        <end position="24"/>
    </location>
</feature>
<sequence length="207" mass="23039">MAAVCVPRLLMSFLAVCFCTDVAALHEANHNYRQLSVIQKVYTRLPACSALKPESVTMDTICLSSCGTAGNDSSLVCNPQAETWKIRLAVDTKSGFAVTDGRDNTYCQDNMKRFKCLPYESTEMQCSDASFDSYPPGFSCFTQCGELKCPSNDYMTPTAADDFKLADCKSSYRVRCRIHPKNENQLISAPDLTMELQLGRRQYGQRA</sequence>
<keyword evidence="1" id="KW-0732">Signal</keyword>
<name>A0A9W5WUK9_BABOV</name>
<comment type="caution">
    <text evidence="2">The sequence shown here is derived from an EMBL/GenBank/DDBJ whole genome shotgun (WGS) entry which is preliminary data.</text>
</comment>
<proteinExistence type="predicted"/>
<accession>A0A9W5WUK9</accession>
<reference evidence="2" key="1">
    <citation type="submission" date="2019-12" db="EMBL/GenBank/DDBJ databases">
        <title>Genome sequence of Babesia ovis.</title>
        <authorList>
            <person name="Yamagishi J."/>
            <person name="Sevinc F."/>
            <person name="Xuan X."/>
        </authorList>
    </citation>
    <scope>NUCLEOTIDE SEQUENCE</scope>
    <source>
        <strain evidence="2">Selcuk</strain>
    </source>
</reference>
<evidence type="ECO:0000256" key="1">
    <source>
        <dbReference type="SAM" id="SignalP"/>
    </source>
</evidence>
<dbReference type="Proteomes" id="UP001057455">
    <property type="component" value="Unassembled WGS sequence"/>
</dbReference>
<dbReference type="EMBL" id="BLIY01000006">
    <property type="protein sequence ID" value="GFE53337.1"/>
    <property type="molecule type" value="Genomic_DNA"/>
</dbReference>
<evidence type="ECO:0000313" key="3">
    <source>
        <dbReference type="Proteomes" id="UP001057455"/>
    </source>
</evidence>
<dbReference type="AlphaFoldDB" id="A0A9W5WUK9"/>
<dbReference type="OrthoDB" id="360969at2759"/>
<gene>
    <name evidence="2" type="ORF">BaOVIS_007410</name>
</gene>
<protein>
    <submittedName>
        <fullName evidence="2">Cleavage and polyadenylation specificity factor subunit 5</fullName>
    </submittedName>
</protein>
<organism evidence="2 3">
    <name type="scientific">Babesia ovis</name>
    <dbReference type="NCBI Taxonomy" id="5869"/>
    <lineage>
        <taxon>Eukaryota</taxon>
        <taxon>Sar</taxon>
        <taxon>Alveolata</taxon>
        <taxon>Apicomplexa</taxon>
        <taxon>Aconoidasida</taxon>
        <taxon>Piroplasmida</taxon>
        <taxon>Babesiidae</taxon>
        <taxon>Babesia</taxon>
    </lineage>
</organism>
<feature type="chain" id="PRO_5040963337" evidence="1">
    <location>
        <begin position="25"/>
        <end position="207"/>
    </location>
</feature>
<evidence type="ECO:0000313" key="2">
    <source>
        <dbReference type="EMBL" id="GFE53337.1"/>
    </source>
</evidence>
<keyword evidence="3" id="KW-1185">Reference proteome</keyword>